<evidence type="ECO:0000313" key="1">
    <source>
        <dbReference type="EMBL" id="QPC44923.1"/>
    </source>
</evidence>
<dbReference type="RefSeq" id="WP_213162296.1">
    <property type="nucleotide sequence ID" value="NZ_CP058214.1"/>
</dbReference>
<sequence length="70" mass="8231">MFNMTVREAMQRCAVNRVRIKRTGYDSEWRVTLNEWTGRKAKDCAYFTDDLEDAVITGARMRREAERLAA</sequence>
<protein>
    <submittedName>
        <fullName evidence="1">Uncharacterized protein</fullName>
    </submittedName>
</protein>
<reference evidence="1 2" key="1">
    <citation type="submission" date="2020-06" db="EMBL/GenBank/DDBJ databases">
        <title>Genome sequence of 2 isolates from Red Sea Mangroves.</title>
        <authorList>
            <person name="Sefrji F."/>
            <person name="Michoud G."/>
            <person name="Merlino G."/>
            <person name="Daffonchio D."/>
        </authorList>
    </citation>
    <scope>NUCLEOTIDE SEQUENCE [LARGE SCALE GENOMIC DNA]</scope>
    <source>
        <strain evidence="1 2">R1DC25</strain>
    </source>
</reference>
<accession>A0A7S8HE23</accession>
<dbReference type="Proteomes" id="UP000593594">
    <property type="component" value="Chromosome"/>
</dbReference>
<name>A0A7S8HE23_9HYPH</name>
<organism evidence="1 2">
    <name type="scientific">Kaustia mangrovi</name>
    <dbReference type="NCBI Taxonomy" id="2593653"/>
    <lineage>
        <taxon>Bacteria</taxon>
        <taxon>Pseudomonadati</taxon>
        <taxon>Pseudomonadota</taxon>
        <taxon>Alphaproteobacteria</taxon>
        <taxon>Hyphomicrobiales</taxon>
        <taxon>Parvibaculaceae</taxon>
        <taxon>Kaustia</taxon>
    </lineage>
</organism>
<dbReference type="KEGG" id="kmn:HW532_20820"/>
<evidence type="ECO:0000313" key="2">
    <source>
        <dbReference type="Proteomes" id="UP000593594"/>
    </source>
</evidence>
<dbReference type="EMBL" id="CP058214">
    <property type="protein sequence ID" value="QPC44923.1"/>
    <property type="molecule type" value="Genomic_DNA"/>
</dbReference>
<gene>
    <name evidence="1" type="ORF">HW532_20820</name>
</gene>
<dbReference type="AlphaFoldDB" id="A0A7S8HE23"/>
<keyword evidence="2" id="KW-1185">Reference proteome</keyword>
<proteinExistence type="predicted"/>